<accession>A0A7Z7CZH9</accession>
<evidence type="ECO:0000313" key="1">
    <source>
        <dbReference type="EMBL" id="SFI28296.1"/>
    </source>
</evidence>
<dbReference type="EMBL" id="FOQZ01000001">
    <property type="protein sequence ID" value="SFI28296.1"/>
    <property type="molecule type" value="Genomic_DNA"/>
</dbReference>
<name>A0A7Z7CZH9_9MICO</name>
<dbReference type="AlphaFoldDB" id="A0A7Z7CZH9"/>
<sequence length="35" mass="3497">MMTITATTGAFAPAFMRPGTGSFGAFPSLSARAAC</sequence>
<gene>
    <name evidence="1" type="ORF">SAMN04487751_0864</name>
</gene>
<dbReference type="Proteomes" id="UP000198702">
    <property type="component" value="Unassembled WGS sequence"/>
</dbReference>
<comment type="caution">
    <text evidence="1">The sequence shown here is derived from an EMBL/GenBank/DDBJ whole genome shotgun (WGS) entry which is preliminary data.</text>
</comment>
<protein>
    <submittedName>
        <fullName evidence="1">Uncharacterized protein</fullName>
    </submittedName>
</protein>
<reference evidence="1 2" key="1">
    <citation type="submission" date="2016-10" db="EMBL/GenBank/DDBJ databases">
        <authorList>
            <person name="Varghese N."/>
            <person name="Submissions S."/>
        </authorList>
    </citation>
    <scope>NUCLEOTIDE SEQUENCE [LARGE SCALE GENOMIC DNA]</scope>
    <source>
        <strain evidence="1 2">UNC380MFSha3.1</strain>
    </source>
</reference>
<organism evidence="1 2">
    <name type="scientific">Microbacterium saccharophilum</name>
    <dbReference type="NCBI Taxonomy" id="1213358"/>
    <lineage>
        <taxon>Bacteria</taxon>
        <taxon>Bacillati</taxon>
        <taxon>Actinomycetota</taxon>
        <taxon>Actinomycetes</taxon>
        <taxon>Micrococcales</taxon>
        <taxon>Microbacteriaceae</taxon>
        <taxon>Microbacterium</taxon>
    </lineage>
</organism>
<evidence type="ECO:0000313" key="2">
    <source>
        <dbReference type="Proteomes" id="UP000198702"/>
    </source>
</evidence>
<proteinExistence type="predicted"/>